<keyword evidence="2" id="KW-1185">Reference proteome</keyword>
<reference evidence="1 2" key="1">
    <citation type="journal article" date="2023" name="bioRxiv">
        <title>Conserved and derived expression patterns and positive selection on dental genes reveal complex evolutionary context of ever-growing rodent molars.</title>
        <authorList>
            <person name="Calamari Z.T."/>
            <person name="Song A."/>
            <person name="Cohen E."/>
            <person name="Akter M."/>
            <person name="Roy R.D."/>
            <person name="Hallikas O."/>
            <person name="Christensen M.M."/>
            <person name="Li P."/>
            <person name="Marangoni P."/>
            <person name="Jernvall J."/>
            <person name="Klein O.D."/>
        </authorList>
    </citation>
    <scope>NUCLEOTIDE SEQUENCE [LARGE SCALE GENOMIC DNA]</scope>
    <source>
        <strain evidence="1">V071</strain>
    </source>
</reference>
<accession>A0AAW0H6K9</accession>
<sequence>MTNRKVTATKLTEDYIRRCRQICGLPEKKESKKGPSELTQIFLAGQITEKIVFQHQCADWFYVNLAQATVIREEGASSENLPSEDHTVGKPVGHFLSDWCGNVQPTSYAVCQFAMLLQAQLSSGLHQTRQHLSCHRLPLIAFLGSLVSWQLGCTSAVLDVPCDWDLRVLEGIPLGEIFGK</sequence>
<proteinExistence type="predicted"/>
<protein>
    <submittedName>
        <fullName evidence="1">Uncharacterized protein</fullName>
    </submittedName>
</protein>
<dbReference type="Proteomes" id="UP001488838">
    <property type="component" value="Unassembled WGS sequence"/>
</dbReference>
<comment type="caution">
    <text evidence="1">The sequence shown here is derived from an EMBL/GenBank/DDBJ whole genome shotgun (WGS) entry which is preliminary data.</text>
</comment>
<dbReference type="AlphaFoldDB" id="A0AAW0H6K9"/>
<gene>
    <name evidence="1" type="ORF">U0070_015456</name>
</gene>
<organism evidence="1 2">
    <name type="scientific">Myodes glareolus</name>
    <name type="common">Bank vole</name>
    <name type="synonym">Clethrionomys glareolus</name>
    <dbReference type="NCBI Taxonomy" id="447135"/>
    <lineage>
        <taxon>Eukaryota</taxon>
        <taxon>Metazoa</taxon>
        <taxon>Chordata</taxon>
        <taxon>Craniata</taxon>
        <taxon>Vertebrata</taxon>
        <taxon>Euteleostomi</taxon>
        <taxon>Mammalia</taxon>
        <taxon>Eutheria</taxon>
        <taxon>Euarchontoglires</taxon>
        <taxon>Glires</taxon>
        <taxon>Rodentia</taxon>
        <taxon>Myomorpha</taxon>
        <taxon>Muroidea</taxon>
        <taxon>Cricetidae</taxon>
        <taxon>Arvicolinae</taxon>
        <taxon>Myodes</taxon>
    </lineage>
</organism>
<name>A0AAW0H6K9_MYOGA</name>
<dbReference type="EMBL" id="JBBHLL010000840">
    <property type="protein sequence ID" value="KAK7797399.1"/>
    <property type="molecule type" value="Genomic_DNA"/>
</dbReference>
<evidence type="ECO:0000313" key="1">
    <source>
        <dbReference type="EMBL" id="KAK7797399.1"/>
    </source>
</evidence>
<evidence type="ECO:0000313" key="2">
    <source>
        <dbReference type="Proteomes" id="UP001488838"/>
    </source>
</evidence>